<evidence type="ECO:0000259" key="2">
    <source>
        <dbReference type="Pfam" id="PF05272"/>
    </source>
</evidence>
<comment type="caution">
    <text evidence="3">The sequence shown here is derived from an EMBL/GenBank/DDBJ whole genome shotgun (WGS) entry which is preliminary data.</text>
</comment>
<evidence type="ECO:0000256" key="1">
    <source>
        <dbReference type="SAM" id="MobiDB-lite"/>
    </source>
</evidence>
<dbReference type="InterPro" id="IPR007936">
    <property type="entry name" value="VapE-like_dom"/>
</dbReference>
<dbReference type="EMBL" id="JACJTB010000019">
    <property type="protein sequence ID" value="MBD2595721.1"/>
    <property type="molecule type" value="Genomic_DNA"/>
</dbReference>
<proteinExistence type="predicted"/>
<evidence type="ECO:0000313" key="4">
    <source>
        <dbReference type="Proteomes" id="UP000603457"/>
    </source>
</evidence>
<evidence type="ECO:0000313" key="3">
    <source>
        <dbReference type="EMBL" id="MBD2595721.1"/>
    </source>
</evidence>
<reference evidence="3 4" key="1">
    <citation type="journal article" date="2020" name="ISME J.">
        <title>Comparative genomics reveals insights into cyanobacterial evolution and habitat adaptation.</title>
        <authorList>
            <person name="Chen M.Y."/>
            <person name="Teng W.K."/>
            <person name="Zhao L."/>
            <person name="Hu C.X."/>
            <person name="Zhou Y.K."/>
            <person name="Han B.P."/>
            <person name="Song L.R."/>
            <person name="Shu W.S."/>
        </authorList>
    </citation>
    <scope>NUCLEOTIDE SEQUENCE [LARGE SCALE GENOMIC DNA]</scope>
    <source>
        <strain evidence="3 4">FACHB-130</strain>
    </source>
</reference>
<dbReference type="PANTHER" id="PTHR34985">
    <property type="entry name" value="SLR0554 PROTEIN"/>
    <property type="match status" value="1"/>
</dbReference>
<keyword evidence="4" id="KW-1185">Reference proteome</keyword>
<gene>
    <name evidence="3" type="ORF">H6G74_15495</name>
</gene>
<dbReference type="RefSeq" id="WP_190968511.1">
    <property type="nucleotide sequence ID" value="NZ_JACJTB010000019.1"/>
</dbReference>
<name>A0ABR8FYG5_9NOSO</name>
<protein>
    <recommendedName>
        <fullName evidence="2">Virulence-associated protein E-like domain-containing protein</fullName>
    </recommendedName>
</protein>
<sequence length="580" mass="66788">MFHDSTDNYSQSSFDINWYNPTINEDEKEAIKKLTVTSLGYSQLRKIASNVGEDIIRPDVIHDSTSGMDKSRCSDTKSSQSNLSIVQKLRNVIYFAYHNNSKLGRDALIFDMWASGELGAGYRINSLTKDIELGDRVIDPEDLYHDSWITYRRALGLEMNNKEQFISLLLNYLRDRKINPWKEQIDKITPLTPEEFNSKHGFDPHRLCEYITGDDRELQQFLWLVQFIGVMTRTYEPGCPHDHMLVLMSTEKGLRKTTLLRTLAKNPESKETTPKYYVQLRTLKSDKKEAEKLRGKIIVNLDECDSAFRGTNSDDLKEAITSTFDTYRASYGRVAKDWERTCVLFGTTNTIGLLQDYLGDRRIFPVQVRKVIDIDWVTSNWADFWGFYKWAYGQMKAGNTQHYRNYLSKTEESLLVACQADYKAREPWLDALEGVMDVLEQAYPSLAVKASDILAVIGNEIESKKRYIADHIKDVLKAERGYQEGRPRLLDGKQPGKPVMYLTTPEDNKPYPVSREKILDAYHNYLKGSYPEDKPAYRRQADSKGAREVNKAPEVPNLLPDAPKVNPDVSIEDDDINSYF</sequence>
<dbReference type="Pfam" id="PF05272">
    <property type="entry name" value="VapE-like_dom"/>
    <property type="match status" value="1"/>
</dbReference>
<dbReference type="PANTHER" id="PTHR34985:SF1">
    <property type="entry name" value="SLR0554 PROTEIN"/>
    <property type="match status" value="1"/>
</dbReference>
<organism evidence="3 4">
    <name type="scientific">Nostoc spongiaeforme FACHB-130</name>
    <dbReference type="NCBI Taxonomy" id="1357510"/>
    <lineage>
        <taxon>Bacteria</taxon>
        <taxon>Bacillati</taxon>
        <taxon>Cyanobacteriota</taxon>
        <taxon>Cyanophyceae</taxon>
        <taxon>Nostocales</taxon>
        <taxon>Nostocaceae</taxon>
        <taxon>Nostoc</taxon>
    </lineage>
</organism>
<feature type="region of interest" description="Disordered" evidence="1">
    <location>
        <begin position="531"/>
        <end position="580"/>
    </location>
</feature>
<feature type="compositionally biased region" description="Acidic residues" evidence="1">
    <location>
        <begin position="570"/>
        <end position="580"/>
    </location>
</feature>
<dbReference type="Proteomes" id="UP000603457">
    <property type="component" value="Unassembled WGS sequence"/>
</dbReference>
<accession>A0ABR8FYG5</accession>
<feature type="compositionally biased region" description="Basic and acidic residues" evidence="1">
    <location>
        <begin position="531"/>
        <end position="551"/>
    </location>
</feature>
<feature type="domain" description="Virulence-associated protein E-like" evidence="2">
    <location>
        <begin position="207"/>
        <end position="422"/>
    </location>
</feature>